<dbReference type="SUPFAM" id="SSF47413">
    <property type="entry name" value="lambda repressor-like DNA-binding domains"/>
    <property type="match status" value="1"/>
</dbReference>
<dbReference type="GO" id="GO:0003677">
    <property type="term" value="F:DNA binding"/>
    <property type="evidence" value="ECO:0007669"/>
    <property type="project" value="InterPro"/>
</dbReference>
<evidence type="ECO:0000259" key="2">
    <source>
        <dbReference type="PROSITE" id="PS50943"/>
    </source>
</evidence>
<evidence type="ECO:0000313" key="4">
    <source>
        <dbReference type="Proteomes" id="UP001152447"/>
    </source>
</evidence>
<dbReference type="EMBL" id="CAMAPB010000087">
    <property type="protein sequence ID" value="CAH9066041.1"/>
    <property type="molecule type" value="Genomic_DNA"/>
</dbReference>
<dbReference type="AlphaFoldDB" id="A0A9W4R3Z3"/>
<dbReference type="RefSeq" id="WP_262977376.1">
    <property type="nucleotide sequence ID" value="NZ_CAMAPB010000087.1"/>
</dbReference>
<keyword evidence="4" id="KW-1185">Reference proteome</keyword>
<feature type="compositionally biased region" description="Basic and acidic residues" evidence="1">
    <location>
        <begin position="1"/>
        <end position="18"/>
    </location>
</feature>
<evidence type="ECO:0000313" key="3">
    <source>
        <dbReference type="EMBL" id="CAH9066041.1"/>
    </source>
</evidence>
<dbReference type="Pfam" id="PF13560">
    <property type="entry name" value="HTH_31"/>
    <property type="match status" value="1"/>
</dbReference>
<proteinExistence type="predicted"/>
<reference evidence="3" key="1">
    <citation type="submission" date="2022-07" db="EMBL/GenBank/DDBJ databases">
        <authorList>
            <person name="Criscuolo A."/>
        </authorList>
    </citation>
    <scope>NUCLEOTIDE SEQUENCE</scope>
    <source>
        <strain evidence="3">CIP103197</strain>
    </source>
</reference>
<sequence>MKTNDESPFPKRLKEARKAKGLSQKQLGILAGMDEFSASARMNQYEKGVHAPDFKTVKALADILEVPTAYLYCIEDKLAKTILKYDDNVSNNA</sequence>
<dbReference type="CDD" id="cd00093">
    <property type="entry name" value="HTH_XRE"/>
    <property type="match status" value="1"/>
</dbReference>
<comment type="caution">
    <text evidence="3">The sequence shown here is derived from an EMBL/GenBank/DDBJ whole genome shotgun (WGS) entry which is preliminary data.</text>
</comment>
<accession>A0A9W4R3Z3</accession>
<dbReference type="SMART" id="SM00530">
    <property type="entry name" value="HTH_XRE"/>
    <property type="match status" value="1"/>
</dbReference>
<feature type="domain" description="HTH cro/C1-type" evidence="2">
    <location>
        <begin position="13"/>
        <end position="71"/>
    </location>
</feature>
<feature type="region of interest" description="Disordered" evidence="1">
    <location>
        <begin position="1"/>
        <end position="20"/>
    </location>
</feature>
<dbReference type="Gene3D" id="1.10.260.40">
    <property type="entry name" value="lambda repressor-like DNA-binding domains"/>
    <property type="match status" value="1"/>
</dbReference>
<evidence type="ECO:0000256" key="1">
    <source>
        <dbReference type="SAM" id="MobiDB-lite"/>
    </source>
</evidence>
<dbReference type="PROSITE" id="PS50943">
    <property type="entry name" value="HTH_CROC1"/>
    <property type="match status" value="1"/>
</dbReference>
<dbReference type="Proteomes" id="UP001152447">
    <property type="component" value="Unassembled WGS sequence"/>
</dbReference>
<dbReference type="InterPro" id="IPR001387">
    <property type="entry name" value="Cro/C1-type_HTH"/>
</dbReference>
<gene>
    <name evidence="3" type="ORF">PSEHALCIP103_03506</name>
</gene>
<protein>
    <recommendedName>
        <fullName evidence="2">HTH cro/C1-type domain-containing protein</fullName>
    </recommendedName>
</protein>
<name>A0A9W4R3Z3_PSEHA</name>
<organism evidence="3 4">
    <name type="scientific">Pseudoalteromonas haloplanktis</name>
    <name type="common">Alteromonas haloplanktis</name>
    <dbReference type="NCBI Taxonomy" id="228"/>
    <lineage>
        <taxon>Bacteria</taxon>
        <taxon>Pseudomonadati</taxon>
        <taxon>Pseudomonadota</taxon>
        <taxon>Gammaproteobacteria</taxon>
        <taxon>Alteromonadales</taxon>
        <taxon>Pseudoalteromonadaceae</taxon>
        <taxon>Pseudoalteromonas</taxon>
    </lineage>
</organism>
<dbReference type="InterPro" id="IPR010982">
    <property type="entry name" value="Lambda_DNA-bd_dom_sf"/>
</dbReference>